<dbReference type="PRINTS" id="PR00480">
    <property type="entry name" value="ASTACIN"/>
</dbReference>
<dbReference type="Gene3D" id="2.120.10.30">
    <property type="entry name" value="TolB, C-terminal domain"/>
    <property type="match status" value="1"/>
</dbReference>
<dbReference type="CDD" id="cd00112">
    <property type="entry name" value="LDLa"/>
    <property type="match status" value="1"/>
</dbReference>
<dbReference type="EC" id="3.4.24.-" evidence="16"/>
<evidence type="ECO:0000256" key="15">
    <source>
        <dbReference type="PROSITE-ProRule" id="PRU01211"/>
    </source>
</evidence>
<dbReference type="InterPro" id="IPR023415">
    <property type="entry name" value="LDLR_class-A_CS"/>
</dbReference>
<dbReference type="InterPro" id="IPR002172">
    <property type="entry name" value="LDrepeatLR_classA_rpt"/>
</dbReference>
<dbReference type="PROSITE" id="PS01209">
    <property type="entry name" value="LDLRA_1"/>
    <property type="match status" value="1"/>
</dbReference>
<dbReference type="GO" id="GO:0006508">
    <property type="term" value="P:proteolysis"/>
    <property type="evidence" value="ECO:0007669"/>
    <property type="project" value="UniProtKB-KW"/>
</dbReference>
<dbReference type="OrthoDB" id="291007at2759"/>
<evidence type="ECO:0000256" key="1">
    <source>
        <dbReference type="ARBA" id="ARBA00004167"/>
    </source>
</evidence>
<comment type="caution">
    <text evidence="18">The sequence shown here is derived from an EMBL/GenBank/DDBJ whole genome shotgun (WGS) entry which is preliminary data.</text>
</comment>
<dbReference type="GO" id="GO:0006897">
    <property type="term" value="P:endocytosis"/>
    <property type="evidence" value="ECO:0007669"/>
    <property type="project" value="UniProtKB-KW"/>
</dbReference>
<dbReference type="PANTHER" id="PTHR10127:SF780">
    <property type="entry name" value="METALLOENDOPEPTIDASE"/>
    <property type="match status" value="1"/>
</dbReference>
<keyword evidence="10" id="KW-0472">Membrane</keyword>
<dbReference type="SUPFAM" id="SSF55486">
    <property type="entry name" value="Metalloproteases ('zincins'), catalytic domain"/>
    <property type="match status" value="1"/>
</dbReference>
<dbReference type="Pfam" id="PF00057">
    <property type="entry name" value="Ldl_recept_a"/>
    <property type="match status" value="1"/>
</dbReference>
<comment type="subcellular location">
    <subcellularLocation>
        <location evidence="1">Membrane</location>
        <topology evidence="1">Single-pass membrane protein</topology>
    </subcellularLocation>
</comment>
<evidence type="ECO:0000259" key="17">
    <source>
        <dbReference type="PROSITE" id="PS51864"/>
    </source>
</evidence>
<gene>
    <name evidence="18" type="ORF">BV898_17949</name>
</gene>
<dbReference type="InterPro" id="IPR006026">
    <property type="entry name" value="Peptidase_Metallo"/>
</dbReference>
<feature type="disulfide bond" evidence="14">
    <location>
        <begin position="354"/>
        <end position="369"/>
    </location>
</feature>
<accession>A0A9X6RMI7</accession>
<evidence type="ECO:0000256" key="11">
    <source>
        <dbReference type="ARBA" id="ARBA00023157"/>
    </source>
</evidence>
<keyword evidence="9 15" id="KW-0482">Metalloprotease</keyword>
<evidence type="ECO:0000313" key="19">
    <source>
        <dbReference type="Proteomes" id="UP000192578"/>
    </source>
</evidence>
<keyword evidence="6" id="KW-0677">Repeat</keyword>
<name>A0A9X6RMI7_HYPEX</name>
<keyword evidence="5 15" id="KW-0479">Metal-binding</keyword>
<dbReference type="InterPro" id="IPR024079">
    <property type="entry name" value="MetalloPept_cat_dom_sf"/>
</dbReference>
<keyword evidence="11 14" id="KW-1015">Disulfide bond</keyword>
<keyword evidence="13" id="KW-0325">Glycoprotein</keyword>
<keyword evidence="7 15" id="KW-0378">Hydrolase</keyword>
<proteinExistence type="predicted"/>
<dbReference type="GO" id="GO:0004222">
    <property type="term" value="F:metalloendopeptidase activity"/>
    <property type="evidence" value="ECO:0007669"/>
    <property type="project" value="UniProtKB-UniRule"/>
</dbReference>
<dbReference type="AlphaFoldDB" id="A0A9X6RMI7"/>
<dbReference type="GO" id="GO:0008270">
    <property type="term" value="F:zinc ion binding"/>
    <property type="evidence" value="ECO:0007669"/>
    <property type="project" value="UniProtKB-UniRule"/>
</dbReference>
<dbReference type="InterPro" id="IPR000033">
    <property type="entry name" value="LDLR_classB_rpt"/>
</dbReference>
<dbReference type="CDD" id="cd04280">
    <property type="entry name" value="ZnMc_astacin_like"/>
    <property type="match status" value="1"/>
</dbReference>
<keyword evidence="19" id="KW-1185">Reference proteome</keyword>
<evidence type="ECO:0000256" key="8">
    <source>
        <dbReference type="ARBA" id="ARBA00022833"/>
    </source>
</evidence>
<keyword evidence="2" id="KW-0245">EGF-like domain</keyword>
<sequence>MLSADFPAWYMVLLFAHISLTVDYSHTSPIPRPGSLIDTNLFQGDILGIDRNSSAEELTNMAKNGIAGEEYRWPKVAGKVCIPYILSKAYDEMQKSAIRTAMRFFARETCVTFIQRTTEPDYLRIYPPAITSCSSHIGRKKKEQVVLLSAYCLHRPGVIQHELMHAIGFYHEQARPDRDDYVEINKANILETDLVQFEKISSSVAFDQDYDFDSVMHYEWNDFAKNRSVWTIRSKPGFESDARFIGQRIALSQTDIRKINLMYQCEGLDLDDGPSTFTESSSSFSNSRHVDFSHSSVIMTTVSSSTSTTTTPRWAFVASSEKSSVRQGCLVNTDFWCWDTSGAEGRCVSSAWLCDGDVDCYEGSDERDCPTARPSATSTTTTTIITAATTSPVLFVRSAETHRAVVTPDKMDANVTRDRGGFLVFAQGPSLWKLPGEDVGETRELSHMSGEYSRAIAVDCVNHYLYWTNDQTGIRRSRYDGSDNHPVVTKAGMRYGLAMDFVSGNMFWVQDNAVLVAKMSHLEAGHKTIISHTEINRFSALAVHPSRG</sequence>
<dbReference type="PROSITE" id="PS50068">
    <property type="entry name" value="LDLRA_2"/>
    <property type="match status" value="1"/>
</dbReference>
<evidence type="ECO:0000256" key="13">
    <source>
        <dbReference type="ARBA" id="ARBA00023180"/>
    </source>
</evidence>
<feature type="binding site" evidence="15">
    <location>
        <position position="165"/>
    </location>
    <ligand>
        <name>Zn(2+)</name>
        <dbReference type="ChEBI" id="CHEBI:29105"/>
        <note>catalytic</note>
    </ligand>
</feature>
<dbReference type="PANTHER" id="PTHR10127">
    <property type="entry name" value="DISCOIDIN, CUB, EGF, LAMININ , AND ZINC METALLOPROTEASE DOMAIN CONTAINING"/>
    <property type="match status" value="1"/>
</dbReference>
<organism evidence="18 19">
    <name type="scientific">Hypsibius exemplaris</name>
    <name type="common">Freshwater tardigrade</name>
    <dbReference type="NCBI Taxonomy" id="2072580"/>
    <lineage>
        <taxon>Eukaryota</taxon>
        <taxon>Metazoa</taxon>
        <taxon>Ecdysozoa</taxon>
        <taxon>Tardigrada</taxon>
        <taxon>Eutardigrada</taxon>
        <taxon>Parachela</taxon>
        <taxon>Hypsibioidea</taxon>
        <taxon>Hypsibiidae</taxon>
        <taxon>Hypsibius</taxon>
    </lineage>
</organism>
<feature type="active site" evidence="15">
    <location>
        <position position="162"/>
    </location>
</feature>
<dbReference type="SMART" id="SM00235">
    <property type="entry name" value="ZnMc"/>
    <property type="match status" value="1"/>
</dbReference>
<evidence type="ECO:0000256" key="12">
    <source>
        <dbReference type="ARBA" id="ARBA00023170"/>
    </source>
</evidence>
<evidence type="ECO:0000256" key="3">
    <source>
        <dbReference type="ARBA" id="ARBA00022583"/>
    </source>
</evidence>
<feature type="binding site" evidence="15">
    <location>
        <position position="161"/>
    </location>
    <ligand>
        <name>Zn(2+)</name>
        <dbReference type="ChEBI" id="CHEBI:29105"/>
        <note>catalytic</note>
    </ligand>
</feature>
<evidence type="ECO:0000256" key="5">
    <source>
        <dbReference type="ARBA" id="ARBA00022723"/>
    </source>
</evidence>
<keyword evidence="16" id="KW-0732">Signal</keyword>
<feature type="domain" description="Peptidase M12A" evidence="17">
    <location>
        <begin position="64"/>
        <end position="266"/>
    </location>
</feature>
<evidence type="ECO:0000256" key="7">
    <source>
        <dbReference type="ARBA" id="ARBA00022801"/>
    </source>
</evidence>
<feature type="binding site" evidence="15">
    <location>
        <position position="171"/>
    </location>
    <ligand>
        <name>Zn(2+)</name>
        <dbReference type="ChEBI" id="CHEBI:29105"/>
        <note>catalytic</note>
    </ligand>
</feature>
<dbReference type="InterPro" id="IPR036055">
    <property type="entry name" value="LDL_receptor-like_sf"/>
</dbReference>
<dbReference type="Gene3D" id="4.10.1220.10">
    <property type="entry name" value="EGF-type module"/>
    <property type="match status" value="1"/>
</dbReference>
<dbReference type="SMART" id="SM00135">
    <property type="entry name" value="LY"/>
    <property type="match status" value="2"/>
</dbReference>
<evidence type="ECO:0000256" key="10">
    <source>
        <dbReference type="ARBA" id="ARBA00023136"/>
    </source>
</evidence>
<keyword evidence="3" id="KW-0254">Endocytosis</keyword>
<evidence type="ECO:0000256" key="9">
    <source>
        <dbReference type="ARBA" id="ARBA00023049"/>
    </source>
</evidence>
<dbReference type="InterPro" id="IPR011042">
    <property type="entry name" value="6-blade_b-propeller_TolB-like"/>
</dbReference>
<feature type="signal peptide" evidence="16">
    <location>
        <begin position="1"/>
        <end position="27"/>
    </location>
</feature>
<dbReference type="InterPro" id="IPR001506">
    <property type="entry name" value="Peptidase_M12A"/>
</dbReference>
<evidence type="ECO:0000256" key="4">
    <source>
        <dbReference type="ARBA" id="ARBA00022670"/>
    </source>
</evidence>
<dbReference type="SUPFAM" id="SSF57424">
    <property type="entry name" value="LDL receptor-like module"/>
    <property type="match status" value="1"/>
</dbReference>
<comment type="cofactor">
    <cofactor evidence="15 16">
        <name>Zn(2+)</name>
        <dbReference type="ChEBI" id="CHEBI:29105"/>
    </cofactor>
    <text evidence="15 16">Binds 1 zinc ion per subunit.</text>
</comment>
<dbReference type="EMBL" id="MTYJ01000327">
    <property type="protein sequence ID" value="OWA53523.1"/>
    <property type="molecule type" value="Genomic_DNA"/>
</dbReference>
<keyword evidence="8 15" id="KW-0862">Zinc</keyword>
<feature type="disulfide bond" evidence="15">
    <location>
        <begin position="110"/>
        <end position="265"/>
    </location>
</feature>
<feature type="chain" id="PRO_5041020611" description="Metalloendopeptidase" evidence="16">
    <location>
        <begin position="28"/>
        <end position="548"/>
    </location>
</feature>
<reference evidence="19" key="1">
    <citation type="submission" date="2017-01" db="EMBL/GenBank/DDBJ databases">
        <title>Comparative genomics of anhydrobiosis in the tardigrade Hypsibius dujardini.</title>
        <authorList>
            <person name="Yoshida Y."/>
            <person name="Koutsovoulos G."/>
            <person name="Laetsch D."/>
            <person name="Stevens L."/>
            <person name="Kumar S."/>
            <person name="Horikawa D."/>
            <person name="Ishino K."/>
            <person name="Komine S."/>
            <person name="Tomita M."/>
            <person name="Blaxter M."/>
            <person name="Arakawa K."/>
        </authorList>
    </citation>
    <scope>NUCLEOTIDE SEQUENCE [LARGE SCALE GENOMIC DNA]</scope>
    <source>
        <strain evidence="19">Z151</strain>
    </source>
</reference>
<evidence type="ECO:0000256" key="14">
    <source>
        <dbReference type="PROSITE-ProRule" id="PRU00124"/>
    </source>
</evidence>
<comment type="caution">
    <text evidence="14">Lacks conserved residue(s) required for the propagation of feature annotation.</text>
</comment>
<dbReference type="InterPro" id="IPR034035">
    <property type="entry name" value="Astacin-like_dom"/>
</dbReference>
<dbReference type="PROSITE" id="PS51864">
    <property type="entry name" value="ASTACIN"/>
    <property type="match status" value="1"/>
</dbReference>
<evidence type="ECO:0000256" key="16">
    <source>
        <dbReference type="RuleBase" id="RU361183"/>
    </source>
</evidence>
<dbReference type="GO" id="GO:0016020">
    <property type="term" value="C:membrane"/>
    <property type="evidence" value="ECO:0007669"/>
    <property type="project" value="UniProtKB-SubCell"/>
</dbReference>
<evidence type="ECO:0000256" key="6">
    <source>
        <dbReference type="ARBA" id="ARBA00022737"/>
    </source>
</evidence>
<protein>
    <recommendedName>
        <fullName evidence="16">Metalloendopeptidase</fullName>
        <ecNumber evidence="16">3.4.24.-</ecNumber>
    </recommendedName>
</protein>
<dbReference type="Gene3D" id="3.40.390.10">
    <property type="entry name" value="Collagenase (Catalytic Domain)"/>
    <property type="match status" value="1"/>
</dbReference>
<evidence type="ECO:0000313" key="18">
    <source>
        <dbReference type="EMBL" id="OWA53523.1"/>
    </source>
</evidence>
<dbReference type="Pfam" id="PF01400">
    <property type="entry name" value="Astacin"/>
    <property type="match status" value="1"/>
</dbReference>
<evidence type="ECO:0000256" key="2">
    <source>
        <dbReference type="ARBA" id="ARBA00022536"/>
    </source>
</evidence>
<dbReference type="SMART" id="SM00192">
    <property type="entry name" value="LDLa"/>
    <property type="match status" value="1"/>
</dbReference>
<dbReference type="SUPFAM" id="SSF63825">
    <property type="entry name" value="YWTD domain"/>
    <property type="match status" value="1"/>
</dbReference>
<dbReference type="Proteomes" id="UP000192578">
    <property type="component" value="Unassembled WGS sequence"/>
</dbReference>
<keyword evidence="12" id="KW-0675">Receptor</keyword>
<keyword evidence="4 15" id="KW-0645">Protease</keyword>